<dbReference type="Pfam" id="PF04525">
    <property type="entry name" value="LOR"/>
    <property type="match status" value="1"/>
</dbReference>
<evidence type="ECO:0008006" key="3">
    <source>
        <dbReference type="Google" id="ProtNLM"/>
    </source>
</evidence>
<protein>
    <recommendedName>
        <fullName evidence="3">Tubby C 2</fullName>
    </recommendedName>
</protein>
<accession>D4LFE5</accession>
<proteinExistence type="predicted"/>
<dbReference type="BioCyc" id="RCHA213810:RUM_RS11420-MONOMER"/>
<dbReference type="HOGENOM" id="CLU_1711934_0_0_9"/>
<dbReference type="STRING" id="213810.RUM_23480"/>
<dbReference type="RefSeq" id="WP_015559246.1">
    <property type="nucleotide sequence ID" value="NC_021039.1"/>
</dbReference>
<reference evidence="1" key="1">
    <citation type="submission" date="2010-03" db="EMBL/GenBank/DDBJ databases">
        <title>The genome sequence of Ruminococcus sp. 18P13.</title>
        <authorList>
            <consortium name="metaHIT consortium -- http://www.metahit.eu/"/>
            <person name="Pajon A."/>
            <person name="Turner K."/>
            <person name="Parkhill J."/>
            <person name="Bernalier A."/>
        </authorList>
    </citation>
    <scope>NUCLEOTIDE SEQUENCE [LARGE SCALE GENOMIC DNA]</scope>
    <source>
        <strain evidence="1">Type strain: 18P13</strain>
    </source>
</reference>
<reference evidence="1" key="2">
    <citation type="submission" date="2010-03" db="EMBL/GenBank/DDBJ databases">
        <authorList>
            <person name="Pajon A."/>
        </authorList>
    </citation>
    <scope>NUCLEOTIDE SEQUENCE</scope>
    <source>
        <strain evidence="1">Type strain: 18P13</strain>
    </source>
</reference>
<dbReference type="OrthoDB" id="1820400at2"/>
<name>D4LFE5_RUMC1</name>
<dbReference type="PATRIC" id="fig|213810.4.peg.2239"/>
<sequence>MVLYIIPKGSKYNVQDEKGRIIYTIKKKGFGGKMQLFDASGYEMYTMTSDFSQKHPSFDILLDGKPYIMVKCKSRFLDPSIVGQGNMGTYWLKSQNRMRFELTKDDVNIGSILSQPMPKGDVQFEMTINDKEFDDALVLFAVCIDFSFYKYKK</sequence>
<gene>
    <name evidence="1" type="ordered locus">RUM_23480</name>
</gene>
<dbReference type="SUPFAM" id="SSF54518">
    <property type="entry name" value="Tubby C-terminal domain-like"/>
    <property type="match status" value="1"/>
</dbReference>
<evidence type="ECO:0000313" key="2">
    <source>
        <dbReference type="Proteomes" id="UP000007054"/>
    </source>
</evidence>
<dbReference type="InterPro" id="IPR025659">
    <property type="entry name" value="Tubby-like_C"/>
</dbReference>
<dbReference type="GeneID" id="83156993"/>
<dbReference type="InterPro" id="IPR007612">
    <property type="entry name" value="LOR"/>
</dbReference>
<organism evidence="1 2">
    <name type="scientific">Ruminococcus champanellensis (strain DSM 18848 / JCM 17042 / KCTC 15320 / 18P13)</name>
    <dbReference type="NCBI Taxonomy" id="213810"/>
    <lineage>
        <taxon>Bacteria</taxon>
        <taxon>Bacillati</taxon>
        <taxon>Bacillota</taxon>
        <taxon>Clostridia</taxon>
        <taxon>Eubacteriales</taxon>
        <taxon>Oscillospiraceae</taxon>
        <taxon>Ruminococcus</taxon>
    </lineage>
</organism>
<dbReference type="Proteomes" id="UP000007054">
    <property type="component" value="Chromosome"/>
</dbReference>
<keyword evidence="2" id="KW-1185">Reference proteome</keyword>
<evidence type="ECO:0000313" key="1">
    <source>
        <dbReference type="EMBL" id="CBL18340.1"/>
    </source>
</evidence>
<dbReference type="EMBL" id="FP929052">
    <property type="protein sequence ID" value="CBL18340.1"/>
    <property type="molecule type" value="Genomic_DNA"/>
</dbReference>
<dbReference type="KEGG" id="rch:RUM_23480"/>
<dbReference type="AlphaFoldDB" id="D4LFE5"/>